<dbReference type="EMBL" id="AQHF01000034">
    <property type="protein sequence ID" value="MBE0349009.1"/>
    <property type="molecule type" value="Genomic_DNA"/>
</dbReference>
<dbReference type="Pfam" id="PF13202">
    <property type="entry name" value="EF-hand_5"/>
    <property type="match status" value="2"/>
</dbReference>
<accession>A0A8I0T876</accession>
<reference evidence="3 4" key="1">
    <citation type="submission" date="2015-06" db="EMBL/GenBank/DDBJ databases">
        <title>Genome sequence of Pseudoalteromonas peptidolytica.</title>
        <authorList>
            <person name="Xie B.-B."/>
            <person name="Rong J.-C."/>
            <person name="Qin Q.-L."/>
            <person name="Zhang Y.-Z."/>
        </authorList>
    </citation>
    <scope>NUCLEOTIDE SEQUENCE [LARGE SCALE GENOMIC DNA]</scope>
    <source>
        <strain evidence="3 4">F12-50-A1</strain>
    </source>
</reference>
<dbReference type="RefSeq" id="WP_147391257.1">
    <property type="nucleotide sequence ID" value="NZ_AQHF01000034.1"/>
</dbReference>
<protein>
    <recommendedName>
        <fullName evidence="2">EF-hand domain-containing protein</fullName>
    </recommendedName>
</protein>
<evidence type="ECO:0000256" key="1">
    <source>
        <dbReference type="SAM" id="SignalP"/>
    </source>
</evidence>
<dbReference type="AlphaFoldDB" id="A0A8I0T876"/>
<dbReference type="PROSITE" id="PS00018">
    <property type="entry name" value="EF_HAND_1"/>
    <property type="match status" value="1"/>
</dbReference>
<evidence type="ECO:0000313" key="3">
    <source>
        <dbReference type="EMBL" id="MBE0349009.1"/>
    </source>
</evidence>
<keyword evidence="1" id="KW-0732">Signal</keyword>
<feature type="signal peptide" evidence="1">
    <location>
        <begin position="1"/>
        <end position="21"/>
    </location>
</feature>
<proteinExistence type="predicted"/>
<organism evidence="3 4">
    <name type="scientific">Pseudoalteromonas peptidolytica F12-50-A1</name>
    <dbReference type="NCBI Taxonomy" id="1315280"/>
    <lineage>
        <taxon>Bacteria</taxon>
        <taxon>Pseudomonadati</taxon>
        <taxon>Pseudomonadota</taxon>
        <taxon>Gammaproteobacteria</taxon>
        <taxon>Alteromonadales</taxon>
        <taxon>Pseudoalteromonadaceae</taxon>
        <taxon>Pseudoalteromonas</taxon>
    </lineage>
</organism>
<comment type="caution">
    <text evidence="3">The sequence shown here is derived from an EMBL/GenBank/DDBJ whole genome shotgun (WGS) entry which is preliminary data.</text>
</comment>
<gene>
    <name evidence="3" type="ORF">PPEP_b0891</name>
</gene>
<sequence>MKPLITLCLAITALGSSAVIAAEFSDFDLDQDGFISKSEAALSDSLAAIFDKLDSNEDGKLSPQELIPLN</sequence>
<dbReference type="Gene3D" id="1.10.238.10">
    <property type="entry name" value="EF-hand"/>
    <property type="match status" value="1"/>
</dbReference>
<dbReference type="InterPro" id="IPR011992">
    <property type="entry name" value="EF-hand-dom_pair"/>
</dbReference>
<name>A0A8I0T876_9GAMM</name>
<dbReference type="GO" id="GO:0005509">
    <property type="term" value="F:calcium ion binding"/>
    <property type="evidence" value="ECO:0007669"/>
    <property type="project" value="InterPro"/>
</dbReference>
<keyword evidence="4" id="KW-1185">Reference proteome</keyword>
<dbReference type="Proteomes" id="UP000660708">
    <property type="component" value="Unassembled WGS sequence"/>
</dbReference>
<evidence type="ECO:0000259" key="2">
    <source>
        <dbReference type="PROSITE" id="PS50222"/>
    </source>
</evidence>
<feature type="domain" description="EF-hand" evidence="2">
    <location>
        <begin position="41"/>
        <end position="70"/>
    </location>
</feature>
<dbReference type="InterPro" id="IPR018247">
    <property type="entry name" value="EF_Hand_1_Ca_BS"/>
</dbReference>
<dbReference type="PROSITE" id="PS50222">
    <property type="entry name" value="EF_HAND_2"/>
    <property type="match status" value="1"/>
</dbReference>
<feature type="chain" id="PRO_5034076314" description="EF-hand domain-containing protein" evidence="1">
    <location>
        <begin position="22"/>
        <end position="70"/>
    </location>
</feature>
<dbReference type="SUPFAM" id="SSF47473">
    <property type="entry name" value="EF-hand"/>
    <property type="match status" value="1"/>
</dbReference>
<dbReference type="InterPro" id="IPR002048">
    <property type="entry name" value="EF_hand_dom"/>
</dbReference>
<evidence type="ECO:0000313" key="4">
    <source>
        <dbReference type="Proteomes" id="UP000660708"/>
    </source>
</evidence>